<organism evidence="3">
    <name type="scientific">Methylophaga aminisulfidivorans</name>
    <dbReference type="NCBI Taxonomy" id="230105"/>
    <lineage>
        <taxon>Bacteria</taxon>
        <taxon>Pseudomonadati</taxon>
        <taxon>Pseudomonadota</taxon>
        <taxon>Gammaproteobacteria</taxon>
        <taxon>Thiotrichales</taxon>
        <taxon>Piscirickettsiaceae</taxon>
        <taxon>Methylophaga</taxon>
    </lineage>
</organism>
<dbReference type="Pfam" id="PF12728">
    <property type="entry name" value="HTH_17"/>
    <property type="match status" value="1"/>
</dbReference>
<name>A0A7C2A5M6_9GAMM</name>
<comment type="caution">
    <text evidence="3">The sequence shown here is derived from an EMBL/GenBank/DDBJ whole genome shotgun (WGS) entry which is preliminary data.</text>
</comment>
<evidence type="ECO:0000256" key="1">
    <source>
        <dbReference type="SAM" id="MobiDB-lite"/>
    </source>
</evidence>
<evidence type="ECO:0000313" key="3">
    <source>
        <dbReference type="EMBL" id="HEC73012.1"/>
    </source>
</evidence>
<accession>A0A7C2A5M6</accession>
<evidence type="ECO:0000259" key="2">
    <source>
        <dbReference type="Pfam" id="PF12728"/>
    </source>
</evidence>
<sequence>MLTHIGNIVMENDDEVFNLHEAAAFLKMHWQTLREKAVRGEIPAAKPAKQWVFIKSDLVSYLRSFYSRSWLGLQVQQNGGSSLCCISDQTQSFGGANSPHQTDSEYENLLKR</sequence>
<dbReference type="InterPro" id="IPR041657">
    <property type="entry name" value="HTH_17"/>
</dbReference>
<feature type="region of interest" description="Disordered" evidence="1">
    <location>
        <begin position="91"/>
        <end position="112"/>
    </location>
</feature>
<dbReference type="EMBL" id="DRHY01000035">
    <property type="protein sequence ID" value="HEC73012.1"/>
    <property type="molecule type" value="Genomic_DNA"/>
</dbReference>
<gene>
    <name evidence="3" type="ORF">ENI26_01420</name>
</gene>
<dbReference type="Proteomes" id="UP000886384">
    <property type="component" value="Unassembled WGS sequence"/>
</dbReference>
<dbReference type="AlphaFoldDB" id="A0A7C2A5M6"/>
<reference evidence="3" key="1">
    <citation type="journal article" date="2020" name="mSystems">
        <title>Genome- and Community-Level Interaction Insights into Carbon Utilization and Element Cycling Functions of Hydrothermarchaeota in Hydrothermal Sediment.</title>
        <authorList>
            <person name="Zhou Z."/>
            <person name="Liu Y."/>
            <person name="Xu W."/>
            <person name="Pan J."/>
            <person name="Luo Z.H."/>
            <person name="Li M."/>
        </authorList>
    </citation>
    <scope>NUCLEOTIDE SEQUENCE [LARGE SCALE GENOMIC DNA]</scope>
    <source>
        <strain evidence="3">HyVt-380</strain>
    </source>
</reference>
<proteinExistence type="predicted"/>
<feature type="domain" description="Helix-turn-helix" evidence="2">
    <location>
        <begin position="20"/>
        <end position="64"/>
    </location>
</feature>
<dbReference type="GO" id="GO:0003677">
    <property type="term" value="F:DNA binding"/>
    <property type="evidence" value="ECO:0007669"/>
    <property type="project" value="UniProtKB-KW"/>
</dbReference>
<feature type="compositionally biased region" description="Polar residues" evidence="1">
    <location>
        <begin position="91"/>
        <end position="101"/>
    </location>
</feature>
<keyword evidence="3" id="KW-0238">DNA-binding</keyword>
<protein>
    <submittedName>
        <fullName evidence="3">DNA-binding protein</fullName>
    </submittedName>
</protein>